<dbReference type="EMBL" id="CDMK01000003">
    <property type="protein sequence ID" value="CRI35053.1"/>
    <property type="molecule type" value="Genomic_DNA"/>
</dbReference>
<gene>
    <name evidence="1" type="ORF">HHE01_00510</name>
</gene>
<dbReference type="Proteomes" id="UP000046090">
    <property type="component" value="Unassembled WGS sequence"/>
</dbReference>
<keyword evidence="2" id="KW-1185">Reference proteome</keyword>
<dbReference type="AlphaFoldDB" id="A0A0K2Y853"/>
<sequence>MDRAYKHADTIKRASCHNYTAKDKLRKIFANQQGKGRGFG</sequence>
<organism evidence="1 2">
    <name type="scientific">Helicobacter heilmannii</name>
    <dbReference type="NCBI Taxonomy" id="35817"/>
    <lineage>
        <taxon>Bacteria</taxon>
        <taxon>Pseudomonadati</taxon>
        <taxon>Campylobacterota</taxon>
        <taxon>Epsilonproteobacteria</taxon>
        <taxon>Campylobacterales</taxon>
        <taxon>Helicobacteraceae</taxon>
        <taxon>Helicobacter</taxon>
    </lineage>
</organism>
<proteinExistence type="predicted"/>
<reference evidence="2" key="1">
    <citation type="submission" date="2014-12" db="EMBL/GenBank/DDBJ databases">
        <authorList>
            <person name="Smet A."/>
        </authorList>
    </citation>
    <scope>NUCLEOTIDE SEQUENCE [LARGE SCALE GENOMIC DNA]</scope>
</reference>
<accession>A0A0K2Y853</accession>
<protein>
    <submittedName>
        <fullName evidence="1">Uncharacterized protein</fullName>
    </submittedName>
</protein>
<evidence type="ECO:0000313" key="1">
    <source>
        <dbReference type="EMBL" id="CRI35053.1"/>
    </source>
</evidence>
<evidence type="ECO:0000313" key="2">
    <source>
        <dbReference type="Proteomes" id="UP000046090"/>
    </source>
</evidence>
<name>A0A0K2Y853_HELHE</name>